<dbReference type="AlphaFoldDB" id="A0A0F9MVW5"/>
<gene>
    <name evidence="1" type="ORF">LCGC14_1411300</name>
</gene>
<proteinExistence type="predicted"/>
<evidence type="ECO:0000313" key="1">
    <source>
        <dbReference type="EMBL" id="KKM73357.1"/>
    </source>
</evidence>
<protein>
    <submittedName>
        <fullName evidence="1">Uncharacterized protein</fullName>
    </submittedName>
</protein>
<name>A0A0F9MVW5_9ZZZZ</name>
<reference evidence="1" key="1">
    <citation type="journal article" date="2015" name="Nature">
        <title>Complex archaea that bridge the gap between prokaryotes and eukaryotes.</title>
        <authorList>
            <person name="Spang A."/>
            <person name="Saw J.H."/>
            <person name="Jorgensen S.L."/>
            <person name="Zaremba-Niedzwiedzka K."/>
            <person name="Martijn J."/>
            <person name="Lind A.E."/>
            <person name="van Eijk R."/>
            <person name="Schleper C."/>
            <person name="Guy L."/>
            <person name="Ettema T.J."/>
        </authorList>
    </citation>
    <scope>NUCLEOTIDE SEQUENCE</scope>
</reference>
<accession>A0A0F9MVW5</accession>
<organism evidence="1">
    <name type="scientific">marine sediment metagenome</name>
    <dbReference type="NCBI Taxonomy" id="412755"/>
    <lineage>
        <taxon>unclassified sequences</taxon>
        <taxon>metagenomes</taxon>
        <taxon>ecological metagenomes</taxon>
    </lineage>
</organism>
<dbReference type="EMBL" id="LAZR01009313">
    <property type="protein sequence ID" value="KKM73357.1"/>
    <property type="molecule type" value="Genomic_DNA"/>
</dbReference>
<sequence length="85" mass="9775">MGNVGRAMSIRSIAITLHPFDHLEAHVDQYVKIGEKLALVRIEYHHEPTFNEKTPERLGDIAAFHLFDDIELYGQRFCRAVIIAE</sequence>
<comment type="caution">
    <text evidence="1">The sequence shown here is derived from an EMBL/GenBank/DDBJ whole genome shotgun (WGS) entry which is preliminary data.</text>
</comment>